<gene>
    <name evidence="1" type="ORF">HDK90DRAFT_330937</name>
</gene>
<protein>
    <submittedName>
        <fullName evidence="1">Class I glutamine amidotransferase-like protein</fullName>
    </submittedName>
</protein>
<dbReference type="Gene3D" id="3.40.50.880">
    <property type="match status" value="1"/>
</dbReference>
<dbReference type="InterPro" id="IPR044992">
    <property type="entry name" value="ChyE-like"/>
</dbReference>
<sequence>MIAQRNFNIAAFNTDPTVPAVHNKRGLYSDIFQHELSAAAQRLAASSSHKTPTPDLKWSAYNVVLGEYPPNPAELDAIVISGSASSVYESQPWIDRLRAFIQDVYANHPHVRFYGSCFGHQILCQALLEPFGGFVEKSPAGWEVGVQPVRITTEFLAAFPVDVHHLPSARKADELVMQLQFVHADHVVLPGQKQRQQKKRAAAGGYGGGGGVGAEMLPPDWVLIGSSALCHVQGMHQPGRVFTLQGHFEFDRFVNAETVKVFGEHWDPQMMAAAQDMIQRDDDAKWVAEIVMTFLLGEEGQEPGMGAVMGEGGLLTPPDEVDPMAGLQ</sequence>
<dbReference type="Proteomes" id="UP001492380">
    <property type="component" value="Unassembled WGS sequence"/>
</dbReference>
<evidence type="ECO:0000313" key="1">
    <source>
        <dbReference type="EMBL" id="KAK8230717.1"/>
    </source>
</evidence>
<dbReference type="CDD" id="cd01741">
    <property type="entry name" value="GATase1_1"/>
    <property type="match status" value="1"/>
</dbReference>
<evidence type="ECO:0000313" key="2">
    <source>
        <dbReference type="Proteomes" id="UP001492380"/>
    </source>
</evidence>
<dbReference type="PANTHER" id="PTHR42695">
    <property type="entry name" value="GLUTAMINE AMIDOTRANSFERASE YLR126C-RELATED"/>
    <property type="match status" value="1"/>
</dbReference>
<proteinExistence type="predicted"/>
<accession>A0ABR1YIH7</accession>
<name>A0ABR1YIH7_9PEZI</name>
<reference evidence="1 2" key="1">
    <citation type="submission" date="2024-04" db="EMBL/GenBank/DDBJ databases">
        <title>Phyllosticta paracitricarpa is synonymous to the EU quarantine fungus P. citricarpa based on phylogenomic analyses.</title>
        <authorList>
            <consortium name="Lawrence Berkeley National Laboratory"/>
            <person name="Van Ingen-Buijs V.A."/>
            <person name="Van Westerhoven A.C."/>
            <person name="Haridas S."/>
            <person name="Skiadas P."/>
            <person name="Martin F."/>
            <person name="Groenewald J.Z."/>
            <person name="Crous P.W."/>
            <person name="Seidl M.F."/>
        </authorList>
    </citation>
    <scope>NUCLEOTIDE SEQUENCE [LARGE SCALE GENOMIC DNA]</scope>
    <source>
        <strain evidence="1 2">CBS 123374</strain>
    </source>
</reference>
<dbReference type="InterPro" id="IPR029062">
    <property type="entry name" value="Class_I_gatase-like"/>
</dbReference>
<dbReference type="SUPFAM" id="SSF52317">
    <property type="entry name" value="Class I glutamine amidotransferase-like"/>
    <property type="match status" value="1"/>
</dbReference>
<keyword evidence="2" id="KW-1185">Reference proteome</keyword>
<dbReference type="PANTHER" id="PTHR42695:SF6">
    <property type="entry name" value="GLUTAMINE AMIDOTRANSFERASE DOMAIN-CONTAINING PROTEIN"/>
    <property type="match status" value="1"/>
</dbReference>
<comment type="caution">
    <text evidence="1">The sequence shown here is derived from an EMBL/GenBank/DDBJ whole genome shotgun (WGS) entry which is preliminary data.</text>
</comment>
<organism evidence="1 2">
    <name type="scientific">Phyllosticta capitalensis</name>
    <dbReference type="NCBI Taxonomy" id="121624"/>
    <lineage>
        <taxon>Eukaryota</taxon>
        <taxon>Fungi</taxon>
        <taxon>Dikarya</taxon>
        <taxon>Ascomycota</taxon>
        <taxon>Pezizomycotina</taxon>
        <taxon>Dothideomycetes</taxon>
        <taxon>Dothideomycetes incertae sedis</taxon>
        <taxon>Botryosphaeriales</taxon>
        <taxon>Phyllostictaceae</taxon>
        <taxon>Phyllosticta</taxon>
    </lineage>
</organism>
<dbReference type="EMBL" id="JBBWRZ010000008">
    <property type="protein sequence ID" value="KAK8230717.1"/>
    <property type="molecule type" value="Genomic_DNA"/>
</dbReference>